<dbReference type="KEGG" id="pna:Pnap_3299"/>
<organism evidence="1 2">
    <name type="scientific">Polaromonas naphthalenivorans (strain CJ2)</name>
    <dbReference type="NCBI Taxonomy" id="365044"/>
    <lineage>
        <taxon>Bacteria</taxon>
        <taxon>Pseudomonadati</taxon>
        <taxon>Pseudomonadota</taxon>
        <taxon>Betaproteobacteria</taxon>
        <taxon>Burkholderiales</taxon>
        <taxon>Comamonadaceae</taxon>
        <taxon>Polaromonas</taxon>
    </lineage>
</organism>
<dbReference type="Pfam" id="PF05069">
    <property type="entry name" value="Phage_tail_S"/>
    <property type="match status" value="1"/>
</dbReference>
<dbReference type="OrthoDB" id="6402405at2"/>
<proteinExistence type="predicted"/>
<gene>
    <name evidence="1" type="ordered locus">Pnap_3299</name>
</gene>
<dbReference type="InterPro" id="IPR006522">
    <property type="entry name" value="Phage_virion_morphogenesis"/>
</dbReference>
<dbReference type="NCBIfam" id="TIGR01635">
    <property type="entry name" value="tail_comp_S"/>
    <property type="match status" value="1"/>
</dbReference>
<evidence type="ECO:0000313" key="2">
    <source>
        <dbReference type="Proteomes" id="UP000000644"/>
    </source>
</evidence>
<dbReference type="Proteomes" id="UP000000644">
    <property type="component" value="Chromosome"/>
</dbReference>
<dbReference type="AlphaFoldDB" id="A1VSG9"/>
<keyword evidence="2" id="KW-1185">Reference proteome</keyword>
<dbReference type="STRING" id="365044.Pnap_3299"/>
<dbReference type="HOGENOM" id="CLU_112412_1_0_4"/>
<evidence type="ECO:0000313" key="1">
    <source>
        <dbReference type="EMBL" id="ABM38597.1"/>
    </source>
</evidence>
<dbReference type="eggNOG" id="COG5005">
    <property type="taxonomic scope" value="Bacteria"/>
</dbReference>
<sequence>MSTDDLTALENWVQPLLAKLTTTERNALARKVGQALRKSQAQRIAGQQAPDGSAFAPRKVFAGGKIRGKKGSIRSEAMFSKLRTAKWLKVQVTGEGVAVGFLGRASRIASVHQGGERDLVKPGGPAYQYPVRELLGFTAEDRENIQDLILQHLKT</sequence>
<accession>A1VSG9</accession>
<name>A1VSG9_POLNA</name>
<reference evidence="2" key="1">
    <citation type="journal article" date="2009" name="Environ. Microbiol.">
        <title>The genome of Polaromonas naphthalenivorans strain CJ2, isolated from coal tar-contaminated sediment, reveals physiological and metabolic versatility and evolution through extensive horizontal gene transfer.</title>
        <authorList>
            <person name="Yagi J.M."/>
            <person name="Sims D."/>
            <person name="Brettin T."/>
            <person name="Bruce D."/>
            <person name="Madsen E.L."/>
        </authorList>
    </citation>
    <scope>NUCLEOTIDE SEQUENCE [LARGE SCALE GENOMIC DNA]</scope>
    <source>
        <strain evidence="2">CJ2</strain>
    </source>
</reference>
<dbReference type="RefSeq" id="WP_011802668.1">
    <property type="nucleotide sequence ID" value="NC_008781.1"/>
</dbReference>
<protein>
    <submittedName>
        <fullName evidence="1">Phage virion morphogenesis protein</fullName>
    </submittedName>
</protein>
<dbReference type="EMBL" id="CP000529">
    <property type="protein sequence ID" value="ABM38597.1"/>
    <property type="molecule type" value="Genomic_DNA"/>
</dbReference>